<dbReference type="PANTHER" id="PTHR43434">
    <property type="entry name" value="PHOSPHOGLYCOLATE PHOSPHATASE"/>
    <property type="match status" value="1"/>
</dbReference>
<accession>A0AAW5T5V9</accession>
<name>A0AAW5T5V9_9MYCO</name>
<sequence>MASASSNPLAVLFDVDGTLVDSNYLHVHAWARAFREESIDVESWRIHRSIGMDGSTLVATLSGDASHAVQQRLKDHHGSFFRDTAEQIVRLPGARELLHHLAEHGVRVVLASSAPDDELSIARKVLDSDDAIAAATSSKDVDTAKPDPGIVRVALERAGVSAEQAVFVGDAVWDGQAATRIGVPFIGLRCGGVADSELEKAGAQAVFDDPRDLLQRLETSVIGARIGEDARSEK</sequence>
<comment type="caution">
    <text evidence="1">The sequence shown here is derived from an EMBL/GenBank/DDBJ whole genome shotgun (WGS) entry which is preliminary data.</text>
</comment>
<dbReference type="NCBIfam" id="TIGR01549">
    <property type="entry name" value="HAD-SF-IA-v1"/>
    <property type="match status" value="1"/>
</dbReference>
<dbReference type="Pfam" id="PF13419">
    <property type="entry name" value="HAD_2"/>
    <property type="match status" value="1"/>
</dbReference>
<dbReference type="Proteomes" id="UP001141659">
    <property type="component" value="Unassembled WGS sequence"/>
</dbReference>
<dbReference type="EMBL" id="JACKVC010000016">
    <property type="protein sequence ID" value="MCV7389623.1"/>
    <property type="molecule type" value="Genomic_DNA"/>
</dbReference>
<dbReference type="GO" id="GO:0005829">
    <property type="term" value="C:cytosol"/>
    <property type="evidence" value="ECO:0007669"/>
    <property type="project" value="TreeGrafter"/>
</dbReference>
<dbReference type="AlphaFoldDB" id="A0AAW5T5V9"/>
<dbReference type="PANTHER" id="PTHR43434:SF16">
    <property type="entry name" value="BLL8046 PROTEIN"/>
    <property type="match status" value="1"/>
</dbReference>
<gene>
    <name evidence="1" type="ORF">H5P34_16320</name>
</gene>
<reference evidence="1" key="1">
    <citation type="submission" date="2020-07" db="EMBL/GenBank/DDBJ databases">
        <authorList>
            <person name="Pettersson B.M.F."/>
            <person name="Behra P.R.K."/>
            <person name="Ramesh M."/>
            <person name="Das S."/>
            <person name="Dasgupta S."/>
            <person name="Kirsebom L.A."/>
        </authorList>
    </citation>
    <scope>NUCLEOTIDE SEQUENCE</scope>
    <source>
        <strain evidence="1">DSM 44242</strain>
    </source>
</reference>
<dbReference type="InterPro" id="IPR036412">
    <property type="entry name" value="HAD-like_sf"/>
</dbReference>
<keyword evidence="1" id="KW-0378">Hydrolase</keyword>
<dbReference type="SFLD" id="SFLDG01129">
    <property type="entry name" value="C1.5:_HAD__Beta-PGM__Phosphata"/>
    <property type="match status" value="1"/>
</dbReference>
<organism evidence="1 2">
    <name type="scientific">Mycolicibacterium porcinum</name>
    <dbReference type="NCBI Taxonomy" id="39693"/>
    <lineage>
        <taxon>Bacteria</taxon>
        <taxon>Bacillati</taxon>
        <taxon>Actinomycetota</taxon>
        <taxon>Actinomycetes</taxon>
        <taxon>Mycobacteriales</taxon>
        <taxon>Mycobacteriaceae</taxon>
        <taxon>Mycolicibacterium</taxon>
    </lineage>
</organism>
<dbReference type="InterPro" id="IPR041492">
    <property type="entry name" value="HAD_2"/>
</dbReference>
<evidence type="ECO:0000313" key="1">
    <source>
        <dbReference type="EMBL" id="MCV7389623.1"/>
    </source>
</evidence>
<dbReference type="PRINTS" id="PR00413">
    <property type="entry name" value="HADHALOGNASE"/>
</dbReference>
<dbReference type="RefSeq" id="WP_036439729.1">
    <property type="nucleotide sequence ID" value="NZ_JACKVC010000016.1"/>
</dbReference>
<dbReference type="InterPro" id="IPR006439">
    <property type="entry name" value="HAD-SF_hydro_IA"/>
</dbReference>
<dbReference type="Gene3D" id="1.10.150.240">
    <property type="entry name" value="Putative phosphatase, domain 2"/>
    <property type="match status" value="1"/>
</dbReference>
<dbReference type="InterPro" id="IPR023198">
    <property type="entry name" value="PGP-like_dom2"/>
</dbReference>
<dbReference type="SUPFAM" id="SSF56784">
    <property type="entry name" value="HAD-like"/>
    <property type="match status" value="1"/>
</dbReference>
<dbReference type="Gene3D" id="3.40.50.1000">
    <property type="entry name" value="HAD superfamily/HAD-like"/>
    <property type="match status" value="1"/>
</dbReference>
<dbReference type="SFLD" id="SFLDG01135">
    <property type="entry name" value="C1.5.6:_HAD__Beta-PGM__Phospha"/>
    <property type="match status" value="1"/>
</dbReference>
<dbReference type="InterPro" id="IPR050155">
    <property type="entry name" value="HAD-like_hydrolase_sf"/>
</dbReference>
<protein>
    <submittedName>
        <fullName evidence="1">HAD family hydrolase</fullName>
    </submittedName>
</protein>
<dbReference type="GO" id="GO:0008967">
    <property type="term" value="F:phosphoglycolate phosphatase activity"/>
    <property type="evidence" value="ECO:0007669"/>
    <property type="project" value="TreeGrafter"/>
</dbReference>
<proteinExistence type="predicted"/>
<dbReference type="SFLD" id="SFLDS00003">
    <property type="entry name" value="Haloacid_Dehalogenase"/>
    <property type="match status" value="1"/>
</dbReference>
<evidence type="ECO:0000313" key="2">
    <source>
        <dbReference type="Proteomes" id="UP001141659"/>
    </source>
</evidence>
<reference evidence="1" key="2">
    <citation type="journal article" date="2022" name="BMC Genomics">
        <title>Comparative genome analysis of mycobacteria focusing on tRNA and non-coding RNA.</title>
        <authorList>
            <person name="Behra P.R.K."/>
            <person name="Pettersson B.M.F."/>
            <person name="Ramesh M."/>
            <person name="Das S."/>
            <person name="Dasgupta S."/>
            <person name="Kirsebom L.A."/>
        </authorList>
    </citation>
    <scope>NUCLEOTIDE SEQUENCE</scope>
    <source>
        <strain evidence="1">DSM 44242</strain>
    </source>
</reference>
<dbReference type="GO" id="GO:0006281">
    <property type="term" value="P:DNA repair"/>
    <property type="evidence" value="ECO:0007669"/>
    <property type="project" value="TreeGrafter"/>
</dbReference>
<dbReference type="InterPro" id="IPR023214">
    <property type="entry name" value="HAD_sf"/>
</dbReference>